<dbReference type="InterPro" id="IPR029787">
    <property type="entry name" value="Nucleotide_cyclase"/>
</dbReference>
<dbReference type="GO" id="GO:0009190">
    <property type="term" value="P:cyclic nucleotide biosynthetic process"/>
    <property type="evidence" value="ECO:0007669"/>
    <property type="project" value="InterPro"/>
</dbReference>
<evidence type="ECO:0000256" key="3">
    <source>
        <dbReference type="ARBA" id="ARBA00022989"/>
    </source>
</evidence>
<dbReference type="EMBL" id="GG662566">
    <property type="protein sequence ID" value="EAR83046.2"/>
    <property type="molecule type" value="Genomic_DNA"/>
</dbReference>
<dbReference type="AlphaFoldDB" id="Q22CK6"/>
<feature type="region of interest" description="Disordered" evidence="6">
    <location>
        <begin position="317"/>
        <end position="336"/>
    </location>
</feature>
<dbReference type="OrthoDB" id="60033at2759"/>
<evidence type="ECO:0000259" key="8">
    <source>
        <dbReference type="PROSITE" id="PS50125"/>
    </source>
</evidence>
<evidence type="ECO:0000256" key="1">
    <source>
        <dbReference type="ARBA" id="ARBA00004141"/>
    </source>
</evidence>
<evidence type="ECO:0000256" key="4">
    <source>
        <dbReference type="ARBA" id="ARBA00023136"/>
    </source>
</evidence>
<dbReference type="RefSeq" id="XP_001030709.2">
    <property type="nucleotide sequence ID" value="XM_001030709.2"/>
</dbReference>
<feature type="coiled-coil region" evidence="5">
    <location>
        <begin position="792"/>
        <end position="823"/>
    </location>
</feature>
<dbReference type="GeneID" id="7837751"/>
<keyword evidence="10" id="KW-1185">Reference proteome</keyword>
<sequence>MLNSSITQANQINIVLKESFSKERDENSQQRSQTYQSRNQTIEKAQTHGFTQAASNTPQGLSLKALSKQKNLLEKKQKLKEELEKKKNPGQSNLAIDNTGKNIKQNDKNQNGQKSAQDVQGKRNSKQINSQNLISLLNQKIQENEDMEKNTLKYRLRVKYQQFQEKGLILLDNKYYQHMMTLFTIFSLYSEDIRQVSTTAQGDMGFQVTELIVLLFFFFEIVLQSMCRKGYFLSFIFWMDLLSTISLFFDIDFLSKALFGFTISNSNVTVLKASRVSRIATRALKIVRFIRLLRLTKIQKLYQQAYEELNQKYDVKEQDENKSEGSVKDGKASNPQSQQNLDIAIDKQNQSFGLNQSDFQLKIKENNQQLQEQSIPKRMNSFEKTNNNNTSVLLNFYRRKSFDMKDSSQHRNSLQSFLNNCVSSQQQINLAKKSKIYGSGLNFDSANFSEKNSFTIQNQQVVTMNSPYKQKSQAQERKSIMTHVSHNSANSHDTQQNQQLQGLKRDSVKQSAFYNIAKNNKEPITATASKINIQNQKQISFLNPAYEVYKNRASDLYSNQKSKMSITSHASFGFDEEDTPLQGSSKQQQSQNKPKDQESKIGKQLADITTTRVIILIFVLVITIPFFDNSFYVDPDYGFVTYLNYVVSDYNVSRQKAIDDLYVQVLMGIEYDATDNVHRYPLKSIISENSTYFPNANYTVNTNYHDLRDYEYTTYSSNSNQQTGFAYFETQYITKIDQDLSSYLSIGQTTFILAILAYSTITFVKDINKLVVSPIERMLETIKLIADNPLDAAKISEEKAMAEQELKKNKVKLSELNEQKSDETYLLESTIMKIGALLAIGFGEAGSKIITKNMQIGGSIDPMIPGKKIMAIFGFCSIKNFADATEILQEKVMLFANEVAELVHVCCDSFHGAINKNLGDCFLLVWKYTEDESQLFLDSSDEVKLKNLPLVQNLSDLPVVAFLKAIANARLLSLTSSFKQQHLKPLQKVMKNFTFRLGFGLHVGWGIEGAIGSNFKIDASYLSPNVNMASRLENATKQYGLYFLLSGALYRLLSNKMQSALRHVDRVTVKGSKQPMDLYTCDVDPTLLTENKFVQKRLQDNKVNKKVLKFISRKRRTDRYKKILQGQANICQIIDSDVDIATMRKNYTDEFRNTYHDGLQEYLNGDWEAAKVLFEEAQMILKDTLYRSGADDTFLDGPIQTLIKYMQKSNFKAPQNWYGYRVLLDK</sequence>
<evidence type="ECO:0000256" key="5">
    <source>
        <dbReference type="SAM" id="Coils"/>
    </source>
</evidence>
<comment type="subcellular location">
    <subcellularLocation>
        <location evidence="1">Membrane</location>
        <topology evidence="1">Multi-pass membrane protein</topology>
    </subcellularLocation>
</comment>
<feature type="region of interest" description="Disordered" evidence="6">
    <location>
        <begin position="82"/>
        <end position="125"/>
    </location>
</feature>
<evidence type="ECO:0000313" key="10">
    <source>
        <dbReference type="Proteomes" id="UP000009168"/>
    </source>
</evidence>
<evidence type="ECO:0000256" key="7">
    <source>
        <dbReference type="SAM" id="Phobius"/>
    </source>
</evidence>
<feature type="compositionally biased region" description="Low complexity" evidence="6">
    <location>
        <begin position="582"/>
        <end position="592"/>
    </location>
</feature>
<dbReference type="Gene3D" id="3.30.70.1230">
    <property type="entry name" value="Nucleotide cyclase"/>
    <property type="match status" value="1"/>
</dbReference>
<evidence type="ECO:0000256" key="2">
    <source>
        <dbReference type="ARBA" id="ARBA00022692"/>
    </source>
</evidence>
<dbReference type="KEGG" id="tet:TTHERM_01027720"/>
<feature type="region of interest" description="Disordered" evidence="6">
    <location>
        <begin position="485"/>
        <end position="505"/>
    </location>
</feature>
<reference evidence="10" key="1">
    <citation type="journal article" date="2006" name="PLoS Biol.">
        <title>Macronuclear genome sequence of the ciliate Tetrahymena thermophila, a model eukaryote.</title>
        <authorList>
            <person name="Eisen J.A."/>
            <person name="Coyne R.S."/>
            <person name="Wu M."/>
            <person name="Wu D."/>
            <person name="Thiagarajan M."/>
            <person name="Wortman J.R."/>
            <person name="Badger J.H."/>
            <person name="Ren Q."/>
            <person name="Amedeo P."/>
            <person name="Jones K.M."/>
            <person name="Tallon L.J."/>
            <person name="Delcher A.L."/>
            <person name="Salzberg S.L."/>
            <person name="Silva J.C."/>
            <person name="Haas B.J."/>
            <person name="Majoros W.H."/>
            <person name="Farzad M."/>
            <person name="Carlton J.M."/>
            <person name="Smith R.K. Jr."/>
            <person name="Garg J."/>
            <person name="Pearlman R.E."/>
            <person name="Karrer K.M."/>
            <person name="Sun L."/>
            <person name="Manning G."/>
            <person name="Elde N.C."/>
            <person name="Turkewitz A.P."/>
            <person name="Asai D.J."/>
            <person name="Wilkes D.E."/>
            <person name="Wang Y."/>
            <person name="Cai H."/>
            <person name="Collins K."/>
            <person name="Stewart B.A."/>
            <person name="Lee S.R."/>
            <person name="Wilamowska K."/>
            <person name="Weinberg Z."/>
            <person name="Ruzzo W.L."/>
            <person name="Wloga D."/>
            <person name="Gaertig J."/>
            <person name="Frankel J."/>
            <person name="Tsao C.-C."/>
            <person name="Gorovsky M.A."/>
            <person name="Keeling P.J."/>
            <person name="Waller R.F."/>
            <person name="Patron N.J."/>
            <person name="Cherry J.M."/>
            <person name="Stover N.A."/>
            <person name="Krieger C.J."/>
            <person name="del Toro C."/>
            <person name="Ryder H.F."/>
            <person name="Williamson S.C."/>
            <person name="Barbeau R.A."/>
            <person name="Hamilton E.P."/>
            <person name="Orias E."/>
        </authorList>
    </citation>
    <scope>NUCLEOTIDE SEQUENCE [LARGE SCALE GENOMIC DNA]</scope>
    <source>
        <strain evidence="10">SB210</strain>
    </source>
</reference>
<dbReference type="PANTHER" id="PTHR43336:SF3">
    <property type="entry name" value="GUANYLATE CYCLASE DOMAIN-CONTAINING PROTEIN"/>
    <property type="match status" value="1"/>
</dbReference>
<feature type="compositionally biased region" description="Polar residues" evidence="6">
    <location>
        <begin position="29"/>
        <end position="39"/>
    </location>
</feature>
<dbReference type="GO" id="GO:0016020">
    <property type="term" value="C:membrane"/>
    <property type="evidence" value="ECO:0007669"/>
    <property type="project" value="UniProtKB-SubCell"/>
</dbReference>
<dbReference type="InterPro" id="IPR027359">
    <property type="entry name" value="Volt_channel_dom_sf"/>
</dbReference>
<keyword evidence="3 7" id="KW-1133">Transmembrane helix</keyword>
<dbReference type="FunCoup" id="Q22CK6">
    <property type="interactions" value="5"/>
</dbReference>
<dbReference type="GO" id="GO:0035556">
    <property type="term" value="P:intracellular signal transduction"/>
    <property type="evidence" value="ECO:0007669"/>
    <property type="project" value="InterPro"/>
</dbReference>
<dbReference type="Gene3D" id="1.20.120.350">
    <property type="entry name" value="Voltage-gated potassium channels. Chain C"/>
    <property type="match status" value="1"/>
</dbReference>
<dbReference type="eggNOG" id="ENOG502QQYF">
    <property type="taxonomic scope" value="Eukaryota"/>
</dbReference>
<dbReference type="CDD" id="cd07302">
    <property type="entry name" value="CHD"/>
    <property type="match status" value="1"/>
</dbReference>
<accession>Q22CK6</accession>
<feature type="compositionally biased region" description="Polar residues" evidence="6">
    <location>
        <begin position="89"/>
        <end position="118"/>
    </location>
</feature>
<gene>
    <name evidence="9" type="ORF">TTHERM_01027720</name>
</gene>
<organism evidence="9 10">
    <name type="scientific">Tetrahymena thermophila (strain SB210)</name>
    <dbReference type="NCBI Taxonomy" id="312017"/>
    <lineage>
        <taxon>Eukaryota</taxon>
        <taxon>Sar</taxon>
        <taxon>Alveolata</taxon>
        <taxon>Ciliophora</taxon>
        <taxon>Intramacronucleata</taxon>
        <taxon>Oligohymenophorea</taxon>
        <taxon>Hymenostomatida</taxon>
        <taxon>Tetrahymenina</taxon>
        <taxon>Tetrahymenidae</taxon>
        <taxon>Tetrahymena</taxon>
    </lineage>
</organism>
<evidence type="ECO:0000313" key="9">
    <source>
        <dbReference type="EMBL" id="EAR83046.2"/>
    </source>
</evidence>
<protein>
    <submittedName>
        <fullName evidence="9">Adenylate/guanylate cyclase domain protein</fullName>
    </submittedName>
</protein>
<dbReference type="InParanoid" id="Q22CK6"/>
<keyword evidence="4 7" id="KW-0472">Membrane</keyword>
<evidence type="ECO:0000256" key="6">
    <source>
        <dbReference type="SAM" id="MobiDB-lite"/>
    </source>
</evidence>
<dbReference type="SUPFAM" id="SSF55073">
    <property type="entry name" value="Nucleotide cyclase"/>
    <property type="match status" value="1"/>
</dbReference>
<dbReference type="InterPro" id="IPR001054">
    <property type="entry name" value="A/G_cyclase"/>
</dbReference>
<feature type="compositionally biased region" description="Basic and acidic residues" evidence="6">
    <location>
        <begin position="19"/>
        <end position="28"/>
    </location>
</feature>
<dbReference type="PROSITE" id="PS50125">
    <property type="entry name" value="GUANYLATE_CYCLASE_2"/>
    <property type="match status" value="1"/>
</dbReference>
<feature type="transmembrane region" description="Helical" evidence="7">
    <location>
        <begin position="204"/>
        <end position="223"/>
    </location>
</feature>
<proteinExistence type="predicted"/>
<keyword evidence="2 7" id="KW-0812">Transmembrane</keyword>
<dbReference type="PANTHER" id="PTHR43336">
    <property type="entry name" value="OXYGEN SENSOR HISTIDINE KINASE RESPONSE REGULATOR DEVS/DOSS"/>
    <property type="match status" value="1"/>
</dbReference>
<feature type="compositionally biased region" description="Basic and acidic residues" evidence="6">
    <location>
        <begin position="317"/>
        <end position="331"/>
    </location>
</feature>
<keyword evidence="5" id="KW-0175">Coiled coil</keyword>
<name>Q22CK6_TETTS</name>
<feature type="domain" description="Guanylate cyclase" evidence="8">
    <location>
        <begin position="986"/>
        <end position="1033"/>
    </location>
</feature>
<dbReference type="Proteomes" id="UP000009168">
    <property type="component" value="Unassembled WGS sequence"/>
</dbReference>
<feature type="transmembrane region" description="Helical" evidence="7">
    <location>
        <begin position="230"/>
        <end position="251"/>
    </location>
</feature>
<feature type="compositionally biased region" description="Polar residues" evidence="6">
    <location>
        <begin position="485"/>
        <end position="501"/>
    </location>
</feature>
<feature type="region of interest" description="Disordered" evidence="6">
    <location>
        <begin position="577"/>
        <end position="601"/>
    </location>
</feature>
<feature type="region of interest" description="Disordered" evidence="6">
    <location>
        <begin position="18"/>
        <end position="39"/>
    </location>
</feature>
<dbReference type="HOGENOM" id="CLU_007387_1_0_1"/>